<accession>A0A6I9Q731</accession>
<gene>
    <name evidence="3" type="primary">hjv</name>
</gene>
<dbReference type="PANTHER" id="PTHR31428">
    <property type="entry name" value="RGM DOMAIN FAMILY MEMBER DRAG-1"/>
    <property type="match status" value="1"/>
</dbReference>
<feature type="domain" description="Repulsive guidance molecule C-terminal" evidence="1">
    <location>
        <begin position="54"/>
        <end position="229"/>
    </location>
</feature>
<dbReference type="KEGG" id="ncc:104968139"/>
<evidence type="ECO:0000313" key="2">
    <source>
        <dbReference type="Proteomes" id="UP000504611"/>
    </source>
</evidence>
<dbReference type="GO" id="GO:0005886">
    <property type="term" value="C:plasma membrane"/>
    <property type="evidence" value="ECO:0007669"/>
    <property type="project" value="TreeGrafter"/>
</dbReference>
<feature type="non-terminal residue" evidence="3">
    <location>
        <position position="1"/>
    </location>
</feature>
<sequence>PQLDPCLYEQTSDGPEFLHCAVFGDPHVRTFSDDFQTCQVQGAYHQGEALLRPDISIIFKSWRQCVDQQLYQAELDNVPAAFADGSVWSGERGGGLRGGGRPSLTVSSRLPGRHAEIRAEHIDSLLVVRQSGRSLGVSLRSPRGVAFAFGPDQDLQLCVGGCPSSQRLAAPRPPHPVPPAAAQAHCSELLPVRDIYFHACVFDLLSGRDLNSSAAAAVGALLDAAAMMPDPGRLHLLRSAATHTPPPTLMLLLLLGMLGTLSTTLGHM</sequence>
<dbReference type="RefSeq" id="XP_010796015.1">
    <property type="nucleotide sequence ID" value="XM_010797713.1"/>
</dbReference>
<name>A0A6I9Q731_9TELE</name>
<dbReference type="Proteomes" id="UP000504611">
    <property type="component" value="Unplaced"/>
</dbReference>
<dbReference type="OrthoDB" id="10013795at2759"/>
<protein>
    <submittedName>
        <fullName evidence="3">Hemojuvelin</fullName>
    </submittedName>
</protein>
<evidence type="ECO:0000259" key="1">
    <source>
        <dbReference type="Pfam" id="PF06534"/>
    </source>
</evidence>
<dbReference type="PANTHER" id="PTHR31428:SF3">
    <property type="entry name" value="HEMOJUVELIN"/>
    <property type="match status" value="1"/>
</dbReference>
<dbReference type="AlphaFoldDB" id="A0A6I9Q731"/>
<keyword evidence="2" id="KW-1185">Reference proteome</keyword>
<dbReference type="InterPro" id="IPR009496">
    <property type="entry name" value="RGM_C"/>
</dbReference>
<dbReference type="GO" id="GO:0030509">
    <property type="term" value="P:BMP signaling pathway"/>
    <property type="evidence" value="ECO:0007669"/>
    <property type="project" value="TreeGrafter"/>
</dbReference>
<dbReference type="InterPro" id="IPR040287">
    <property type="entry name" value="RGM"/>
</dbReference>
<proteinExistence type="predicted"/>
<organism evidence="2 3">
    <name type="scientific">Notothenia coriiceps</name>
    <name type="common">black rockcod</name>
    <dbReference type="NCBI Taxonomy" id="8208"/>
    <lineage>
        <taxon>Eukaryota</taxon>
        <taxon>Metazoa</taxon>
        <taxon>Chordata</taxon>
        <taxon>Craniata</taxon>
        <taxon>Vertebrata</taxon>
        <taxon>Euteleostomi</taxon>
        <taxon>Actinopterygii</taxon>
        <taxon>Neopterygii</taxon>
        <taxon>Teleostei</taxon>
        <taxon>Neoteleostei</taxon>
        <taxon>Acanthomorphata</taxon>
        <taxon>Eupercaria</taxon>
        <taxon>Perciformes</taxon>
        <taxon>Notothenioidei</taxon>
        <taxon>Nototheniidae</taxon>
        <taxon>Notothenia</taxon>
    </lineage>
</organism>
<feature type="domain" description="Repulsive guidance molecule C-terminal" evidence="1">
    <location>
        <begin position="17"/>
        <end position="44"/>
    </location>
</feature>
<dbReference type="Pfam" id="PF06534">
    <property type="entry name" value="RGM_C"/>
    <property type="match status" value="2"/>
</dbReference>
<dbReference type="CTD" id="148738"/>
<dbReference type="GO" id="GO:0015026">
    <property type="term" value="F:coreceptor activity"/>
    <property type="evidence" value="ECO:0007669"/>
    <property type="project" value="TreeGrafter"/>
</dbReference>
<evidence type="ECO:0000313" key="3">
    <source>
        <dbReference type="RefSeq" id="XP_010796015.1"/>
    </source>
</evidence>
<dbReference type="Gene3D" id="3.40.1000.10">
    <property type="entry name" value="Mog1/PsbP, alpha/beta/alpha sandwich"/>
    <property type="match status" value="1"/>
</dbReference>
<reference evidence="3" key="1">
    <citation type="submission" date="2025-08" db="UniProtKB">
        <authorList>
            <consortium name="RefSeq"/>
        </authorList>
    </citation>
    <scope>IDENTIFICATION</scope>
    <source>
        <tissue evidence="3">Muscle</tissue>
    </source>
</reference>